<dbReference type="Pfam" id="PF13905">
    <property type="entry name" value="Thioredoxin_8"/>
    <property type="match status" value="1"/>
</dbReference>
<dbReference type="InterPro" id="IPR025380">
    <property type="entry name" value="DUF4369"/>
</dbReference>
<dbReference type="InterPro" id="IPR036249">
    <property type="entry name" value="Thioredoxin-like_sf"/>
</dbReference>
<dbReference type="PROSITE" id="PS51352">
    <property type="entry name" value="THIOREDOXIN_2"/>
    <property type="match status" value="1"/>
</dbReference>
<dbReference type="PANTHER" id="PTHR42852">
    <property type="entry name" value="THIOL:DISULFIDE INTERCHANGE PROTEIN DSBE"/>
    <property type="match status" value="1"/>
</dbReference>
<dbReference type="PROSITE" id="PS00194">
    <property type="entry name" value="THIOREDOXIN_1"/>
    <property type="match status" value="1"/>
</dbReference>
<evidence type="ECO:0000313" key="8">
    <source>
        <dbReference type="Proteomes" id="UP000219452"/>
    </source>
</evidence>
<dbReference type="InterPro" id="IPR017937">
    <property type="entry name" value="Thioredoxin_CS"/>
</dbReference>
<dbReference type="Pfam" id="PF14289">
    <property type="entry name" value="DUF4369"/>
    <property type="match status" value="1"/>
</dbReference>
<keyword evidence="3" id="KW-1015">Disulfide bond</keyword>
<sequence length="495" mass="56161">MKKLLLTTLFSLCLLPVIWAQSTTKPLDTGFKIIGHVKGLKDTTCVLAHFFGSTQYIPKDTARVDGAGNMVFEGTKKLPEGLFIVVMPRKGYLQLLVTDDQQFSFETDTTNIIANMKISGSKENELFYAYQQQLSKLSDEAQALSIQKKMRNDAVSAAMVNKQLSDLQKQATDYRSQFLKENSASFAAKLFKASAEPDVPPAPKAANGRPDSVWVFNYFKAHFWDDFDFSDERFVRSPLLQQKVERYIKELTVQVPDSLIKEADLVVNKAIAGKSTEVKYYTIYYITSQYEQPKVMGTDGLFVHMFEKYYKTGVMTVSDSSTLKSIGERVATMKPNLVGKPFIAPVISDTLRRPIAFQNLKSDYTVVFFYSPTCGHCRESAPKLKKLVDDYKGKGIEVVAIAIDQSPEEWKKFVKEFKLGNAINGYDYTYRTDFRRQYDVWTTPTVYILDKNKKIIGRKLPTEQIEDFILFNKRQQATQVANKPNPAPAKASVKK</sequence>
<feature type="domain" description="Thioredoxin" evidence="6">
    <location>
        <begin position="333"/>
        <end position="482"/>
    </location>
</feature>
<evidence type="ECO:0000256" key="5">
    <source>
        <dbReference type="SAM" id="SignalP"/>
    </source>
</evidence>
<dbReference type="AlphaFoldDB" id="A0A286GBB0"/>
<evidence type="ECO:0000256" key="1">
    <source>
        <dbReference type="ARBA" id="ARBA00004196"/>
    </source>
</evidence>
<evidence type="ECO:0000256" key="4">
    <source>
        <dbReference type="ARBA" id="ARBA00023284"/>
    </source>
</evidence>
<feature type="chain" id="PRO_5012176906" description="Thioredoxin domain-containing protein" evidence="5">
    <location>
        <begin position="21"/>
        <end position="495"/>
    </location>
</feature>
<dbReference type="InterPro" id="IPR013766">
    <property type="entry name" value="Thioredoxin_domain"/>
</dbReference>
<keyword evidence="5" id="KW-0732">Signal</keyword>
<dbReference type="Pfam" id="PF17127">
    <property type="entry name" value="DUF5106"/>
    <property type="match status" value="1"/>
</dbReference>
<evidence type="ECO:0000256" key="2">
    <source>
        <dbReference type="ARBA" id="ARBA00022748"/>
    </source>
</evidence>
<evidence type="ECO:0000259" key="6">
    <source>
        <dbReference type="PROSITE" id="PS51352"/>
    </source>
</evidence>
<keyword evidence="2" id="KW-0201">Cytochrome c-type biogenesis</keyword>
<dbReference type="SUPFAM" id="SSF52833">
    <property type="entry name" value="Thioredoxin-like"/>
    <property type="match status" value="1"/>
</dbReference>
<dbReference type="Proteomes" id="UP000219452">
    <property type="component" value="Unassembled WGS sequence"/>
</dbReference>
<comment type="subcellular location">
    <subcellularLocation>
        <location evidence="1">Cell envelope</location>
    </subcellularLocation>
</comment>
<keyword evidence="4" id="KW-0676">Redox-active center</keyword>
<organism evidence="7 8">
    <name type="scientific">Spirosoma fluviale</name>
    <dbReference type="NCBI Taxonomy" id="1597977"/>
    <lineage>
        <taxon>Bacteria</taxon>
        <taxon>Pseudomonadati</taxon>
        <taxon>Bacteroidota</taxon>
        <taxon>Cytophagia</taxon>
        <taxon>Cytophagales</taxon>
        <taxon>Cytophagaceae</taxon>
        <taxon>Spirosoma</taxon>
    </lineage>
</organism>
<dbReference type="PANTHER" id="PTHR42852:SF6">
    <property type="entry name" value="THIOL:DISULFIDE INTERCHANGE PROTEIN DSBE"/>
    <property type="match status" value="1"/>
</dbReference>
<gene>
    <name evidence="7" type="ORF">SAMN06269250_3906</name>
</gene>
<dbReference type="Gene3D" id="3.40.30.10">
    <property type="entry name" value="Glutaredoxin"/>
    <property type="match status" value="1"/>
</dbReference>
<dbReference type="CDD" id="cd02966">
    <property type="entry name" value="TlpA_like_family"/>
    <property type="match status" value="1"/>
</dbReference>
<keyword evidence="8" id="KW-1185">Reference proteome</keyword>
<accession>A0A286GBB0</accession>
<dbReference type="RefSeq" id="WP_097127588.1">
    <property type="nucleotide sequence ID" value="NZ_OCNH01000003.1"/>
</dbReference>
<evidence type="ECO:0000313" key="7">
    <source>
        <dbReference type="EMBL" id="SOD92294.1"/>
    </source>
</evidence>
<dbReference type="GO" id="GO:0017004">
    <property type="term" value="P:cytochrome complex assembly"/>
    <property type="evidence" value="ECO:0007669"/>
    <property type="project" value="UniProtKB-KW"/>
</dbReference>
<name>A0A286GBB0_9BACT</name>
<dbReference type="InterPro" id="IPR012336">
    <property type="entry name" value="Thioredoxin-like_fold"/>
</dbReference>
<reference evidence="8" key="1">
    <citation type="submission" date="2017-09" db="EMBL/GenBank/DDBJ databases">
        <authorList>
            <person name="Varghese N."/>
            <person name="Submissions S."/>
        </authorList>
    </citation>
    <scope>NUCLEOTIDE SEQUENCE [LARGE SCALE GENOMIC DNA]</scope>
    <source>
        <strain evidence="8">DSM 29961</strain>
    </source>
</reference>
<evidence type="ECO:0000256" key="3">
    <source>
        <dbReference type="ARBA" id="ARBA00023157"/>
    </source>
</evidence>
<protein>
    <recommendedName>
        <fullName evidence="6">Thioredoxin domain-containing protein</fullName>
    </recommendedName>
</protein>
<proteinExistence type="predicted"/>
<feature type="signal peptide" evidence="5">
    <location>
        <begin position="1"/>
        <end position="20"/>
    </location>
</feature>
<dbReference type="InterPro" id="IPR033395">
    <property type="entry name" value="DUF5106"/>
</dbReference>
<dbReference type="InterPro" id="IPR050553">
    <property type="entry name" value="Thioredoxin_ResA/DsbE_sf"/>
</dbReference>
<dbReference type="EMBL" id="OCNH01000003">
    <property type="protein sequence ID" value="SOD92294.1"/>
    <property type="molecule type" value="Genomic_DNA"/>
</dbReference>
<dbReference type="GO" id="GO:0030313">
    <property type="term" value="C:cell envelope"/>
    <property type="evidence" value="ECO:0007669"/>
    <property type="project" value="UniProtKB-SubCell"/>
</dbReference>
<dbReference type="OrthoDB" id="6399635at2"/>